<dbReference type="InterPro" id="IPR050764">
    <property type="entry name" value="CbbQ/NirQ/NorQ/GpvN"/>
</dbReference>
<proteinExistence type="predicted"/>
<dbReference type="PANTHER" id="PTHR42759">
    <property type="entry name" value="MOXR FAMILY PROTEIN"/>
    <property type="match status" value="1"/>
</dbReference>
<keyword evidence="2" id="KW-0067">ATP-binding</keyword>
<evidence type="ECO:0000313" key="4">
    <source>
        <dbReference type="EMBL" id="HGM58795.1"/>
    </source>
</evidence>
<evidence type="ECO:0000256" key="1">
    <source>
        <dbReference type="ARBA" id="ARBA00022741"/>
    </source>
</evidence>
<dbReference type="SUPFAM" id="SSF52540">
    <property type="entry name" value="P-loop containing nucleoside triphosphate hydrolases"/>
    <property type="match status" value="1"/>
</dbReference>
<gene>
    <name evidence="5" type="ORF">ENT92_01910</name>
    <name evidence="4" type="ORF">ENU14_04345</name>
</gene>
<dbReference type="InterPro" id="IPR027417">
    <property type="entry name" value="P-loop_NTPase"/>
</dbReference>
<evidence type="ECO:0000259" key="3">
    <source>
        <dbReference type="SMART" id="SM00382"/>
    </source>
</evidence>
<evidence type="ECO:0000313" key="5">
    <source>
        <dbReference type="EMBL" id="HGU64958.1"/>
    </source>
</evidence>
<name>A0A7C4D7B5_STAMA</name>
<evidence type="ECO:0000256" key="2">
    <source>
        <dbReference type="ARBA" id="ARBA00022840"/>
    </source>
</evidence>
<dbReference type="InterPro" id="IPR041628">
    <property type="entry name" value="ChlI/MoxR_AAA_lid"/>
</dbReference>
<protein>
    <submittedName>
        <fullName evidence="4">MoxR family ATPase</fullName>
    </submittedName>
</protein>
<dbReference type="Pfam" id="PF07726">
    <property type="entry name" value="AAA_3"/>
    <property type="match status" value="1"/>
</dbReference>
<dbReference type="PIRSF" id="PIRSF002849">
    <property type="entry name" value="AAA_ATPase_chaperone_MoxR_prd"/>
    <property type="match status" value="1"/>
</dbReference>
<organism evidence="4">
    <name type="scientific">Staphylothermus marinus</name>
    <dbReference type="NCBI Taxonomy" id="2280"/>
    <lineage>
        <taxon>Archaea</taxon>
        <taxon>Thermoproteota</taxon>
        <taxon>Thermoprotei</taxon>
        <taxon>Desulfurococcales</taxon>
        <taxon>Desulfurococcaceae</taxon>
        <taxon>Staphylothermus</taxon>
    </lineage>
</organism>
<dbReference type="Gene3D" id="3.40.50.300">
    <property type="entry name" value="P-loop containing nucleotide triphosphate hydrolases"/>
    <property type="match status" value="1"/>
</dbReference>
<dbReference type="EMBL" id="DTBJ01000033">
    <property type="protein sequence ID" value="HGM58795.1"/>
    <property type="molecule type" value="Genomic_DNA"/>
</dbReference>
<comment type="caution">
    <text evidence="4">The sequence shown here is derived from an EMBL/GenBank/DDBJ whole genome shotgun (WGS) entry which is preliminary data.</text>
</comment>
<reference evidence="4" key="1">
    <citation type="journal article" date="2020" name="mSystems">
        <title>Genome- and Community-Level Interaction Insights into Carbon Utilization and Element Cycling Functions of Hydrothermarchaeota in Hydrothermal Sediment.</title>
        <authorList>
            <person name="Zhou Z."/>
            <person name="Liu Y."/>
            <person name="Xu W."/>
            <person name="Pan J."/>
            <person name="Luo Z.H."/>
            <person name="Li M."/>
        </authorList>
    </citation>
    <scope>NUCLEOTIDE SEQUENCE [LARGE SCALE GENOMIC DNA]</scope>
    <source>
        <strain evidence="5">SpSt-622</strain>
        <strain evidence="4">SpSt-642</strain>
    </source>
</reference>
<keyword evidence="1" id="KW-0547">Nucleotide-binding</keyword>
<dbReference type="EMBL" id="DTAN01000075">
    <property type="protein sequence ID" value="HGU64958.1"/>
    <property type="molecule type" value="Genomic_DNA"/>
</dbReference>
<dbReference type="Gene3D" id="1.10.8.80">
    <property type="entry name" value="Magnesium chelatase subunit I, C-Terminal domain"/>
    <property type="match status" value="1"/>
</dbReference>
<dbReference type="Pfam" id="PF17863">
    <property type="entry name" value="AAA_lid_2"/>
    <property type="match status" value="1"/>
</dbReference>
<dbReference type="InterPro" id="IPR003593">
    <property type="entry name" value="AAA+_ATPase"/>
</dbReference>
<dbReference type="GO" id="GO:0005524">
    <property type="term" value="F:ATP binding"/>
    <property type="evidence" value="ECO:0007669"/>
    <property type="project" value="UniProtKB-KW"/>
</dbReference>
<dbReference type="InterPro" id="IPR011703">
    <property type="entry name" value="ATPase_AAA-3"/>
</dbReference>
<dbReference type="FunFam" id="3.40.50.300:FF:000640">
    <property type="entry name" value="MoxR family ATPase"/>
    <property type="match status" value="1"/>
</dbReference>
<accession>A0A7C4D7B5</accession>
<dbReference type="PANTHER" id="PTHR42759:SF1">
    <property type="entry name" value="MAGNESIUM-CHELATASE SUBUNIT CHLD"/>
    <property type="match status" value="1"/>
</dbReference>
<feature type="domain" description="AAA+ ATPase" evidence="3">
    <location>
        <begin position="45"/>
        <end position="186"/>
    </location>
</feature>
<dbReference type="GO" id="GO:0016887">
    <property type="term" value="F:ATP hydrolysis activity"/>
    <property type="evidence" value="ECO:0007669"/>
    <property type="project" value="InterPro"/>
</dbReference>
<sequence length="325" mass="36278">MSQVSLSKVDPVFVSRVSDSIIKNVSNIVIGKTDVIKYILIALYTGGHVLLEGVPGVAKTLIAKTIAKSLNLDYSRIQATPDLLPSDIIGTMVYNPKINDFEPRKGPIFANIVLFDEINRASPRTQSALLEAMQEKQVTIEGVTYKLPDPFIVIATQNPIEMEGTFPLPEAQIDRFFMKVIVDYPSREETKEIMKKIHVIEEFNITPVADRDSVLKIKSMIPYVRVSEEIMDYIVNIVEETRKHSLVKLGGSPRAAISMLLSAKAFALINGRDYVLPDDVKYVVKPVLRHRLILKPEAEFEGITPDKIIDDILKKIPVPTPGVIS</sequence>
<dbReference type="SMART" id="SM00382">
    <property type="entry name" value="AAA"/>
    <property type="match status" value="1"/>
</dbReference>
<dbReference type="AlphaFoldDB" id="A0A7C4D7B5"/>